<evidence type="ECO:0000313" key="9">
    <source>
        <dbReference type="Proteomes" id="UP001431572"/>
    </source>
</evidence>
<protein>
    <submittedName>
        <fullName evidence="8">Nramp family divalent metal transporter</fullName>
    </submittedName>
</protein>
<reference evidence="8" key="1">
    <citation type="journal article" date="2024" name="Nature">
        <title>Anoxygenic phototroph of the Chloroflexota uses a type I reaction centre.</title>
        <authorList>
            <person name="Tsuji J.M."/>
            <person name="Shaw N.A."/>
            <person name="Nagashima S."/>
            <person name="Venkiteswaran J.J."/>
            <person name="Schiff S.L."/>
            <person name="Watanabe T."/>
            <person name="Fukui M."/>
            <person name="Hanada S."/>
            <person name="Tank M."/>
            <person name="Neufeld J.D."/>
        </authorList>
    </citation>
    <scope>NUCLEOTIDE SEQUENCE</scope>
    <source>
        <strain evidence="8">L227-S17</strain>
    </source>
</reference>
<feature type="transmembrane region" description="Helical" evidence="7">
    <location>
        <begin position="252"/>
        <end position="276"/>
    </location>
</feature>
<sequence length="454" mass="48706">MAKENQDKVGNVITTPNETPEKNEPRPVRKGRFFFFLGMLGPGLIAANAGNDAGGIATYSQMGAQYGYNLLWVMIVITFSLAVVQEMCARLGAATGKGLSALIRENFSIRWTTFLMLALLIANAGTTISDFIGIAAAMGIFGVPAWISAPVAGLTLWFFIARGSYGRAEKIFLFMTFAFFAYVFAAIVGHPNWGEVATHALTPTIKSDSAYIQTIMAAIGTTITPYMQLFLQSAVVEKGVTMRDYGYQRLEVYLGSIFSNTISAFIIIACGATIFMSSPIINGEHQGVEINTASDAAKALEPLLGSYATQVFALGLLGASLLASGVLPLATSYSICEAFGFENGISFKWKEAPVFWSIFTFLIVAGVGVTIIPGVLNYTVAILLIIQIVNGMILPLILVAILLLINKKSLMGKYINGKIYNIIAWTTAVGVGILSIILLTVTVFGLFNVNILPS</sequence>
<accession>A0ABY9B0H6</accession>
<comment type="subcellular location">
    <subcellularLocation>
        <location evidence="1">Membrane</location>
        <topology evidence="1">Multi-pass membrane protein</topology>
    </subcellularLocation>
</comment>
<dbReference type="InterPro" id="IPR001046">
    <property type="entry name" value="NRAMP_fam"/>
</dbReference>
<dbReference type="RefSeq" id="WP_341468440.1">
    <property type="nucleotide sequence ID" value="NZ_CP128399.1"/>
</dbReference>
<keyword evidence="4 7" id="KW-1133">Transmembrane helix</keyword>
<evidence type="ECO:0000313" key="8">
    <source>
        <dbReference type="EMBL" id="WJW66551.1"/>
    </source>
</evidence>
<feature type="transmembrane region" description="Helical" evidence="7">
    <location>
        <begin position="109"/>
        <end position="128"/>
    </location>
</feature>
<keyword evidence="3 7" id="KW-0812">Transmembrane</keyword>
<feature type="transmembrane region" description="Helical" evidence="7">
    <location>
        <begin position="354"/>
        <end position="376"/>
    </location>
</feature>
<evidence type="ECO:0000256" key="3">
    <source>
        <dbReference type="ARBA" id="ARBA00022692"/>
    </source>
</evidence>
<feature type="transmembrane region" description="Helical" evidence="7">
    <location>
        <begin position="382"/>
        <end position="405"/>
    </location>
</feature>
<dbReference type="EMBL" id="CP128399">
    <property type="protein sequence ID" value="WJW66551.1"/>
    <property type="molecule type" value="Genomic_DNA"/>
</dbReference>
<feature type="transmembrane region" description="Helical" evidence="7">
    <location>
        <begin position="210"/>
        <end position="231"/>
    </location>
</feature>
<dbReference type="Pfam" id="PF01566">
    <property type="entry name" value="Nramp"/>
    <property type="match status" value="1"/>
</dbReference>
<keyword evidence="9" id="KW-1185">Reference proteome</keyword>
<evidence type="ECO:0000256" key="6">
    <source>
        <dbReference type="SAM" id="MobiDB-lite"/>
    </source>
</evidence>
<keyword evidence="5 7" id="KW-0472">Membrane</keyword>
<proteinExistence type="predicted"/>
<evidence type="ECO:0000256" key="7">
    <source>
        <dbReference type="SAM" id="Phobius"/>
    </source>
</evidence>
<gene>
    <name evidence="8" type="ORF">OZ401_002354</name>
</gene>
<feature type="region of interest" description="Disordered" evidence="6">
    <location>
        <begin position="1"/>
        <end position="26"/>
    </location>
</feature>
<feature type="transmembrane region" description="Helical" evidence="7">
    <location>
        <begin position="70"/>
        <end position="88"/>
    </location>
</feature>
<feature type="transmembrane region" description="Helical" evidence="7">
    <location>
        <begin position="425"/>
        <end position="447"/>
    </location>
</feature>
<keyword evidence="2" id="KW-0813">Transport</keyword>
<feature type="transmembrane region" description="Helical" evidence="7">
    <location>
        <begin position="311"/>
        <end position="333"/>
    </location>
</feature>
<dbReference type="Proteomes" id="UP001431572">
    <property type="component" value="Chromosome 1"/>
</dbReference>
<feature type="transmembrane region" description="Helical" evidence="7">
    <location>
        <begin position="33"/>
        <end position="50"/>
    </location>
</feature>
<evidence type="ECO:0000256" key="2">
    <source>
        <dbReference type="ARBA" id="ARBA00022448"/>
    </source>
</evidence>
<dbReference type="PANTHER" id="PTHR11706">
    <property type="entry name" value="SOLUTE CARRIER PROTEIN FAMILY 11 MEMBER"/>
    <property type="match status" value="1"/>
</dbReference>
<evidence type="ECO:0000256" key="5">
    <source>
        <dbReference type="ARBA" id="ARBA00023136"/>
    </source>
</evidence>
<evidence type="ECO:0000256" key="1">
    <source>
        <dbReference type="ARBA" id="ARBA00004141"/>
    </source>
</evidence>
<feature type="transmembrane region" description="Helical" evidence="7">
    <location>
        <begin position="134"/>
        <end position="159"/>
    </location>
</feature>
<dbReference type="PANTHER" id="PTHR11706:SF33">
    <property type="entry name" value="NATURAL RESISTANCE-ASSOCIATED MACROPHAGE PROTEIN 2"/>
    <property type="match status" value="1"/>
</dbReference>
<evidence type="ECO:0000256" key="4">
    <source>
        <dbReference type="ARBA" id="ARBA00022989"/>
    </source>
</evidence>
<dbReference type="NCBIfam" id="NF037982">
    <property type="entry name" value="Nramp_1"/>
    <property type="match status" value="1"/>
</dbReference>
<name>A0ABY9B0H6_9CHLR</name>
<feature type="transmembrane region" description="Helical" evidence="7">
    <location>
        <begin position="171"/>
        <end position="190"/>
    </location>
</feature>
<organism evidence="8 9">
    <name type="scientific">Candidatus Chlorohelix allophototropha</name>
    <dbReference type="NCBI Taxonomy" id="3003348"/>
    <lineage>
        <taxon>Bacteria</taxon>
        <taxon>Bacillati</taxon>
        <taxon>Chloroflexota</taxon>
        <taxon>Chloroflexia</taxon>
        <taxon>Candidatus Chloroheliales</taxon>
        <taxon>Candidatus Chloroheliaceae</taxon>
        <taxon>Candidatus Chlorohelix</taxon>
    </lineage>
</organism>